<protein>
    <recommendedName>
        <fullName evidence="4">Zn(2)-C6 fungal-type domain-containing protein</fullName>
    </recommendedName>
</protein>
<dbReference type="RefSeq" id="XP_062740742.1">
    <property type="nucleotide sequence ID" value="XM_062891755.1"/>
</dbReference>
<name>A0ABR0G7S8_9PEZI</name>
<evidence type="ECO:0000256" key="1">
    <source>
        <dbReference type="SAM" id="MobiDB-lite"/>
    </source>
</evidence>
<dbReference type="InterPro" id="IPR052973">
    <property type="entry name" value="Fungal_sec-metab_reg_TF"/>
</dbReference>
<feature type="region of interest" description="Disordered" evidence="1">
    <location>
        <begin position="391"/>
        <end position="414"/>
    </location>
</feature>
<accession>A0ABR0G7S8</accession>
<sequence>MNHCHGQLPMRDFMGPSDAPQISFEDDLFSYLLSDVQDEGVAFDSNHASYEYDFPPIHATSDATNVPISGLAFPINIASPPSPLPEHPVPNQGWRDSLRSHNFLIPTVNYSGAVSNPFAISLGMNDANTYISVPGQRRESEPRYLVPNETHTHDNFIPCMGLQLDIPGSGTVFLPEEDPDRYDLEEVFSMFYQGNRNLQRMSPQLIEATLGIPPDSNDSQHLICSQNNERQSDQDSATLDALSAQPQIPSSPSTLAQSPDALSEPATSLSAPQRDRGIPFTSRPRLLVAPPGFSHSHILVITSNPESLPASLWDGARLAELEKDIRLKALDIESQIPNSQDSSSRDFNQKRQRVDNQSQSNSTQKVSKASGVPTISSYPALFPCPASVPTSDPLPSAMPHSRVPKRKANAERQATSQVKKESTCLLCRVMREKCSDGTPCLRCVRVLQNERSILRVPCQPATLDDIELYRRRTQIGLFVYYYEQSSESDLPRRSASIVDTNPLESQLSQNCPLTVADTFAVHEFGTFQRFAPNLLNDANRERELATQHAPTSEDLSKSGVLARYLELHLASIIETLGTNNSFIATTLKVAERYSRPTGSKTRTMLRHALYIFAARFLRRTYWVQVDTVTENYRVAWMDAPWRALPVSTPRSLAEAETLNDILKDHLRFLEKSVIHAFTKKIYARKKEDWFEIFLVTFIFQVILSENLEMSFYSHFPGLEKPIECPWSTFGGLRSYSSKRIASYFSAINGRDPFLKPGARAWEGFGDTERTYLDQCGILLKEGYTKRDDLGFRRSASMGDADSPGSWWKWAVETILGNG</sequence>
<feature type="compositionally biased region" description="Polar residues" evidence="1">
    <location>
        <begin position="244"/>
        <end position="257"/>
    </location>
</feature>
<dbReference type="GeneID" id="87911662"/>
<feature type="region of interest" description="Disordered" evidence="1">
    <location>
        <begin position="336"/>
        <end position="371"/>
    </location>
</feature>
<evidence type="ECO:0008006" key="4">
    <source>
        <dbReference type="Google" id="ProtNLM"/>
    </source>
</evidence>
<gene>
    <name evidence="2" type="ORF">QC762_600620</name>
</gene>
<evidence type="ECO:0000313" key="2">
    <source>
        <dbReference type="EMBL" id="KAK4651767.1"/>
    </source>
</evidence>
<dbReference type="EMBL" id="JAFFHA010000008">
    <property type="protein sequence ID" value="KAK4651767.1"/>
    <property type="molecule type" value="Genomic_DNA"/>
</dbReference>
<comment type="caution">
    <text evidence="2">The sequence shown here is derived from an EMBL/GenBank/DDBJ whole genome shotgun (WGS) entry which is preliminary data.</text>
</comment>
<proteinExistence type="predicted"/>
<evidence type="ECO:0000313" key="3">
    <source>
        <dbReference type="Proteomes" id="UP001323405"/>
    </source>
</evidence>
<dbReference type="Proteomes" id="UP001323405">
    <property type="component" value="Unassembled WGS sequence"/>
</dbReference>
<feature type="compositionally biased region" description="Polar residues" evidence="1">
    <location>
        <begin position="355"/>
        <end position="371"/>
    </location>
</feature>
<keyword evidence="3" id="KW-1185">Reference proteome</keyword>
<dbReference type="PANTHER" id="PTHR35392">
    <property type="entry name" value="ZN(II)2CYS6 TRANSCRIPTION FACTOR (EUROFUNG)-RELATED-RELATED"/>
    <property type="match status" value="1"/>
</dbReference>
<feature type="compositionally biased region" description="Basic and acidic residues" evidence="1">
    <location>
        <begin position="343"/>
        <end position="354"/>
    </location>
</feature>
<organism evidence="2 3">
    <name type="scientific">Podospora pseudocomata</name>
    <dbReference type="NCBI Taxonomy" id="2093779"/>
    <lineage>
        <taxon>Eukaryota</taxon>
        <taxon>Fungi</taxon>
        <taxon>Dikarya</taxon>
        <taxon>Ascomycota</taxon>
        <taxon>Pezizomycotina</taxon>
        <taxon>Sordariomycetes</taxon>
        <taxon>Sordariomycetidae</taxon>
        <taxon>Sordariales</taxon>
        <taxon>Podosporaceae</taxon>
        <taxon>Podospora</taxon>
    </lineage>
</organism>
<feature type="compositionally biased region" description="Polar residues" evidence="1">
    <location>
        <begin position="227"/>
        <end position="237"/>
    </location>
</feature>
<feature type="region of interest" description="Disordered" evidence="1">
    <location>
        <begin position="227"/>
        <end position="278"/>
    </location>
</feature>
<reference evidence="2 3" key="1">
    <citation type="journal article" date="2023" name="bioRxiv">
        <title>High-quality genome assemblies of four members of thePodospora anserinaspecies complex.</title>
        <authorList>
            <person name="Ament-Velasquez S.L."/>
            <person name="Vogan A.A."/>
            <person name="Wallerman O."/>
            <person name="Hartmann F."/>
            <person name="Gautier V."/>
            <person name="Silar P."/>
            <person name="Giraud T."/>
            <person name="Johannesson H."/>
        </authorList>
    </citation>
    <scope>NUCLEOTIDE SEQUENCE [LARGE SCALE GENOMIC DNA]</scope>
    <source>
        <strain evidence="2 3">CBS 415.72m</strain>
    </source>
</reference>